<dbReference type="Proteomes" id="UP000241645">
    <property type="component" value="Unassembled WGS sequence"/>
</dbReference>
<reference evidence="1 2" key="1">
    <citation type="submission" date="2018-03" db="EMBL/GenBank/DDBJ databases">
        <title>Brevisbacillus phylogenomics.</title>
        <authorList>
            <person name="Dunlap C."/>
        </authorList>
    </citation>
    <scope>NUCLEOTIDE SEQUENCE [LARGE SCALE GENOMIC DNA]</scope>
    <source>
        <strain evidence="1 2">NRRL B-41110</strain>
    </source>
</reference>
<organism evidence="1 2">
    <name type="scientific">Brevibacillus porteri</name>
    <dbReference type="NCBI Taxonomy" id="2126350"/>
    <lineage>
        <taxon>Bacteria</taxon>
        <taxon>Bacillati</taxon>
        <taxon>Bacillota</taxon>
        <taxon>Bacilli</taxon>
        <taxon>Bacillales</taxon>
        <taxon>Paenibacillaceae</taxon>
        <taxon>Brevibacillus</taxon>
    </lineage>
</organism>
<evidence type="ECO:0000313" key="2">
    <source>
        <dbReference type="Proteomes" id="UP000241645"/>
    </source>
</evidence>
<proteinExistence type="predicted"/>
<name>A0ABX5FH45_9BACL</name>
<evidence type="ECO:0000313" key="1">
    <source>
        <dbReference type="EMBL" id="PSK03595.1"/>
    </source>
</evidence>
<keyword evidence="2" id="KW-1185">Reference proteome</keyword>
<dbReference type="EMBL" id="PXZO01000064">
    <property type="protein sequence ID" value="PSK03595.1"/>
    <property type="molecule type" value="Genomic_DNA"/>
</dbReference>
<comment type="caution">
    <text evidence="1">The sequence shown here is derived from an EMBL/GenBank/DDBJ whole genome shotgun (WGS) entry which is preliminary data.</text>
</comment>
<accession>A0ABX5FH45</accession>
<dbReference type="Gene3D" id="2.50.20.10">
    <property type="entry name" value="Lipoprotein localisation LolA/LolB/LppX"/>
    <property type="match status" value="1"/>
</dbReference>
<sequence length="70" mass="8014">MWVDEKTGVLLKLITTDKGGNVKNSIEVLNINFETNLAKTTSRMFDTDDTKGYKELKLDDKKPSDKKHKK</sequence>
<gene>
    <name evidence="1" type="ORF">C7R92_27765</name>
</gene>
<dbReference type="RefSeq" id="WP_106836391.1">
    <property type="nucleotide sequence ID" value="NZ_JARMEW010000006.1"/>
</dbReference>
<protein>
    <submittedName>
        <fullName evidence="1">Uncharacterized protein</fullName>
    </submittedName>
</protein>
<dbReference type="GeneID" id="95753876"/>